<protein>
    <submittedName>
        <fullName evidence="1">Uncharacterized protein</fullName>
    </submittedName>
</protein>
<reference evidence="2" key="1">
    <citation type="submission" date="2014-10" db="EMBL/GenBank/DDBJ databases">
        <authorList>
            <person name="King R."/>
        </authorList>
    </citation>
    <scope>NUCLEOTIDE SEQUENCE [LARGE SCALE GENOMIC DNA]</scope>
    <source>
        <strain evidence="2">A3/5</strain>
    </source>
</reference>
<dbReference type="EMBL" id="LN649230">
    <property type="protein sequence ID" value="CEI62348.1"/>
    <property type="molecule type" value="Genomic_DNA"/>
</dbReference>
<proteinExistence type="predicted"/>
<dbReference type="AlphaFoldDB" id="A0A2L2SZ42"/>
<organism evidence="1 2">
    <name type="scientific">Fusarium venenatum</name>
    <dbReference type="NCBI Taxonomy" id="56646"/>
    <lineage>
        <taxon>Eukaryota</taxon>
        <taxon>Fungi</taxon>
        <taxon>Dikarya</taxon>
        <taxon>Ascomycota</taxon>
        <taxon>Pezizomycotina</taxon>
        <taxon>Sordariomycetes</taxon>
        <taxon>Hypocreomycetidae</taxon>
        <taxon>Hypocreales</taxon>
        <taxon>Nectriaceae</taxon>
        <taxon>Fusarium</taxon>
    </lineage>
</organism>
<dbReference type="Proteomes" id="UP000245910">
    <property type="component" value="Chromosome II"/>
</dbReference>
<evidence type="ECO:0000313" key="2">
    <source>
        <dbReference type="Proteomes" id="UP000245910"/>
    </source>
</evidence>
<name>A0A2L2SZ42_9HYPO</name>
<evidence type="ECO:0000313" key="1">
    <source>
        <dbReference type="EMBL" id="CEI62348.1"/>
    </source>
</evidence>
<sequence length="157" mass="17920">MQGIRYDSANPNGASKINVLDLSIFTIDTVQRLIDYLYLGDTLQDYAVHEYSKTLLTFSFSELIRSIDPVYSTSSREHSALRLAVLDYAQMRVIESGIPPLKTVWVTEMNENCPDWLYRLGHRELALAKLQGSEIRDSLSHAMTRQSRNCQRISDCS</sequence>
<keyword evidence="2" id="KW-1185">Reference proteome</keyword>
<accession>A0A2L2SZ42</accession>